<name>A0A413B1U7_9FIRM</name>
<organism evidence="1 2">
    <name type="scientific">Agathobacter rectalis</name>
    <dbReference type="NCBI Taxonomy" id="39491"/>
    <lineage>
        <taxon>Bacteria</taxon>
        <taxon>Bacillati</taxon>
        <taxon>Bacillota</taxon>
        <taxon>Clostridia</taxon>
        <taxon>Lachnospirales</taxon>
        <taxon>Lachnospiraceae</taxon>
        <taxon>Agathobacter</taxon>
    </lineage>
</organism>
<dbReference type="EMBL" id="QSAE01000187">
    <property type="protein sequence ID" value="RGW30614.1"/>
    <property type="molecule type" value="Genomic_DNA"/>
</dbReference>
<dbReference type="Proteomes" id="UP000286581">
    <property type="component" value="Unassembled WGS sequence"/>
</dbReference>
<sequence length="109" mass="12774">MKSFDRAFLAKIISDYHLKVLFALNCSKPQENAKFISDMKLSECVSISMCFPRPDDELICALYECYGQKFDKSLIPFFDIHDRNIHIIMSRIYGTAINMEHIDDKPRIY</sequence>
<gene>
    <name evidence="1" type="ORF">DWV78_17225</name>
</gene>
<accession>A0A413B1U7</accession>
<proteinExistence type="predicted"/>
<protein>
    <submittedName>
        <fullName evidence="1">Uncharacterized protein</fullName>
    </submittedName>
</protein>
<evidence type="ECO:0000313" key="1">
    <source>
        <dbReference type="EMBL" id="RGW30614.1"/>
    </source>
</evidence>
<evidence type="ECO:0000313" key="2">
    <source>
        <dbReference type="Proteomes" id="UP000286581"/>
    </source>
</evidence>
<reference evidence="1 2" key="1">
    <citation type="submission" date="2018-08" db="EMBL/GenBank/DDBJ databases">
        <title>A genome reference for cultivated species of the human gut microbiota.</title>
        <authorList>
            <person name="Zou Y."/>
            <person name="Xue W."/>
            <person name="Luo G."/>
        </authorList>
    </citation>
    <scope>NUCLEOTIDE SEQUENCE [LARGE SCALE GENOMIC DNA]</scope>
    <source>
        <strain evidence="1 2">AF12-8</strain>
    </source>
</reference>
<dbReference type="AlphaFoldDB" id="A0A413B1U7"/>
<comment type="caution">
    <text evidence="1">The sequence shown here is derived from an EMBL/GenBank/DDBJ whole genome shotgun (WGS) entry which is preliminary data.</text>
</comment>